<proteinExistence type="predicted"/>
<dbReference type="eggNOG" id="COG1555">
    <property type="taxonomic scope" value="Bacteria"/>
</dbReference>
<evidence type="ECO:0000256" key="2">
    <source>
        <dbReference type="SAM" id="Phobius"/>
    </source>
</evidence>
<dbReference type="Proteomes" id="UP000006589">
    <property type="component" value="Chromosome"/>
</dbReference>
<keyword evidence="2" id="KW-1133">Transmembrane helix</keyword>
<dbReference type="KEGG" id="mrd:Mrad2831_1869"/>
<dbReference type="HOGENOM" id="CLU_125934_0_0_5"/>
<dbReference type="EMBL" id="CP001001">
    <property type="protein sequence ID" value="ACB23864.1"/>
    <property type="molecule type" value="Genomic_DNA"/>
</dbReference>
<evidence type="ECO:0000313" key="4">
    <source>
        <dbReference type="Proteomes" id="UP000006589"/>
    </source>
</evidence>
<dbReference type="STRING" id="426355.Mrad2831_1869"/>
<evidence type="ECO:0000313" key="3">
    <source>
        <dbReference type="EMBL" id="ACB23864.1"/>
    </source>
</evidence>
<evidence type="ECO:0008006" key="5">
    <source>
        <dbReference type="Google" id="ProtNLM"/>
    </source>
</evidence>
<keyword evidence="2" id="KW-0472">Membrane</keyword>
<dbReference type="Pfam" id="PF12836">
    <property type="entry name" value="HHH_3"/>
    <property type="match status" value="1"/>
</dbReference>
<sequence length="207" mass="21028">MHIVLILVEWCVLSGPAILRVSVLLIIAGILAAVVQALLPSPAPGPATLPASAPETPAAPQPSATVRRVEPAPAAPPPPAASPAPPAAVQPAPAPSGGAPAPTQMPSDATAFPAEPPPREAQPGPSAQEPAGQDEVDRAEDSAGPRALAILDLNTASVADLNRLRGGGAIGRAIVAKRPYTSVEQLLSKRVLSRSVYEKIKDQVTVR</sequence>
<keyword evidence="2" id="KW-0812">Transmembrane</keyword>
<organism evidence="3 4">
    <name type="scientific">Methylobacterium radiotolerans (strain ATCC 27329 / DSM 1819 / JCM 2831 / NBRC 15690 / NCIMB 10815 / 0-1)</name>
    <dbReference type="NCBI Taxonomy" id="426355"/>
    <lineage>
        <taxon>Bacteria</taxon>
        <taxon>Pseudomonadati</taxon>
        <taxon>Pseudomonadota</taxon>
        <taxon>Alphaproteobacteria</taxon>
        <taxon>Hyphomicrobiales</taxon>
        <taxon>Methylobacteriaceae</taxon>
        <taxon>Methylobacterium</taxon>
    </lineage>
</organism>
<protein>
    <recommendedName>
        <fullName evidence="5">Helix-hairpin-helix protein</fullName>
    </recommendedName>
</protein>
<feature type="region of interest" description="Disordered" evidence="1">
    <location>
        <begin position="48"/>
        <end position="142"/>
    </location>
</feature>
<dbReference type="AlphaFoldDB" id="B1LSI3"/>
<name>B1LSI3_METRJ</name>
<dbReference type="Gene3D" id="1.10.150.320">
    <property type="entry name" value="Photosystem II 12 kDa extrinsic protein"/>
    <property type="match status" value="1"/>
</dbReference>
<dbReference type="SUPFAM" id="SSF81585">
    <property type="entry name" value="PsbU/PolX domain-like"/>
    <property type="match status" value="1"/>
</dbReference>
<evidence type="ECO:0000256" key="1">
    <source>
        <dbReference type="SAM" id="MobiDB-lite"/>
    </source>
</evidence>
<feature type="transmembrane region" description="Helical" evidence="2">
    <location>
        <begin position="17"/>
        <end position="39"/>
    </location>
</feature>
<accession>B1LSI3</accession>
<reference evidence="3 4" key="1">
    <citation type="submission" date="2008-03" db="EMBL/GenBank/DDBJ databases">
        <title>Complete sequence of chromosome of Methylobacterium radiotolerans JCM 2831.</title>
        <authorList>
            <consortium name="US DOE Joint Genome Institute"/>
            <person name="Copeland A."/>
            <person name="Lucas S."/>
            <person name="Lapidus A."/>
            <person name="Glavina del Rio T."/>
            <person name="Dalin E."/>
            <person name="Tice H."/>
            <person name="Bruce D."/>
            <person name="Goodwin L."/>
            <person name="Pitluck S."/>
            <person name="Kiss H."/>
            <person name="Brettin T."/>
            <person name="Detter J.C."/>
            <person name="Han C."/>
            <person name="Kuske C.R."/>
            <person name="Schmutz J."/>
            <person name="Larimer F."/>
            <person name="Land M."/>
            <person name="Hauser L."/>
            <person name="Kyrpides N."/>
            <person name="Mikhailova N."/>
            <person name="Marx C.J."/>
            <person name="Richardson P."/>
        </authorList>
    </citation>
    <scope>NUCLEOTIDE SEQUENCE [LARGE SCALE GENOMIC DNA]</scope>
    <source>
        <strain evidence="4">ATCC 27329 / DSM 1819 / JCM 2831 / NBRC 15690 / NCIMB 10815 / 0-1</strain>
    </source>
</reference>
<gene>
    <name evidence="3" type="ordered locus">Mrad2831_1869</name>
</gene>
<feature type="compositionally biased region" description="Pro residues" evidence="1">
    <location>
        <begin position="73"/>
        <end position="94"/>
    </location>
</feature>